<proteinExistence type="predicted"/>
<name>A0AAD9MX99_9ANNE</name>
<evidence type="ECO:0000313" key="3">
    <source>
        <dbReference type="Proteomes" id="UP001208570"/>
    </source>
</evidence>
<dbReference type="AlphaFoldDB" id="A0AAD9MX99"/>
<protein>
    <submittedName>
        <fullName evidence="2">Uncharacterized protein</fullName>
    </submittedName>
</protein>
<evidence type="ECO:0000256" key="1">
    <source>
        <dbReference type="SAM" id="MobiDB-lite"/>
    </source>
</evidence>
<evidence type="ECO:0000313" key="2">
    <source>
        <dbReference type="EMBL" id="KAK2149212.1"/>
    </source>
</evidence>
<dbReference type="Proteomes" id="UP001208570">
    <property type="component" value="Unassembled WGS sequence"/>
</dbReference>
<sequence length="242" mass="25697">MATRGIQNVPHTTTTGVQYMSESLPNPAAYVEYNGNAANVMTGVGTAVPAGISTNLGQAVAAAPGGYSYQFQGMMPTGQVTTGPISNDPSLVMVAPGQVTSVLQATPGAAGYVPVQVVQSLPPGTNETVPAVVMGDATGVAGTNPAVFRVVNGTMTGPKVRYYVREYGVESDAEVANRRRNKYTPRRGTQSYDEGLEDEDDEKGESLRAALKTAKQLHRMSNKMKETLNQELSRTYRKTMTT</sequence>
<reference evidence="2" key="1">
    <citation type="journal article" date="2023" name="Mol. Biol. Evol.">
        <title>Third-Generation Sequencing Reveals the Adaptive Role of the Epigenome in Three Deep-Sea Polychaetes.</title>
        <authorList>
            <person name="Perez M."/>
            <person name="Aroh O."/>
            <person name="Sun Y."/>
            <person name="Lan Y."/>
            <person name="Juniper S.K."/>
            <person name="Young C.R."/>
            <person name="Angers B."/>
            <person name="Qian P.Y."/>
        </authorList>
    </citation>
    <scope>NUCLEOTIDE SEQUENCE</scope>
    <source>
        <strain evidence="2">P08H-3</strain>
    </source>
</reference>
<feature type="region of interest" description="Disordered" evidence="1">
    <location>
        <begin position="180"/>
        <end position="205"/>
    </location>
</feature>
<comment type="caution">
    <text evidence="2">The sequence shown here is derived from an EMBL/GenBank/DDBJ whole genome shotgun (WGS) entry which is preliminary data.</text>
</comment>
<feature type="compositionally biased region" description="Acidic residues" evidence="1">
    <location>
        <begin position="194"/>
        <end position="203"/>
    </location>
</feature>
<accession>A0AAD9MX99</accession>
<gene>
    <name evidence="2" type="ORF">LSH36_462g02055</name>
</gene>
<dbReference type="EMBL" id="JAODUP010000462">
    <property type="protein sequence ID" value="KAK2149212.1"/>
    <property type="molecule type" value="Genomic_DNA"/>
</dbReference>
<keyword evidence="3" id="KW-1185">Reference proteome</keyword>
<organism evidence="2 3">
    <name type="scientific">Paralvinella palmiformis</name>
    <dbReference type="NCBI Taxonomy" id="53620"/>
    <lineage>
        <taxon>Eukaryota</taxon>
        <taxon>Metazoa</taxon>
        <taxon>Spiralia</taxon>
        <taxon>Lophotrochozoa</taxon>
        <taxon>Annelida</taxon>
        <taxon>Polychaeta</taxon>
        <taxon>Sedentaria</taxon>
        <taxon>Canalipalpata</taxon>
        <taxon>Terebellida</taxon>
        <taxon>Terebelliformia</taxon>
        <taxon>Alvinellidae</taxon>
        <taxon>Paralvinella</taxon>
    </lineage>
</organism>